<keyword evidence="3 8" id="KW-1134">Transmembrane beta strand</keyword>
<dbReference type="EMBL" id="JACIEV010000009">
    <property type="protein sequence ID" value="MBB4155038.1"/>
    <property type="molecule type" value="Genomic_DNA"/>
</dbReference>
<dbReference type="InterPro" id="IPR012910">
    <property type="entry name" value="Plug_dom"/>
</dbReference>
<dbReference type="Pfam" id="PF07715">
    <property type="entry name" value="Plug"/>
    <property type="match status" value="1"/>
</dbReference>
<organism evidence="14 15">
    <name type="scientific">Sphingomonas jinjuensis</name>
    <dbReference type="NCBI Taxonomy" id="535907"/>
    <lineage>
        <taxon>Bacteria</taxon>
        <taxon>Pseudomonadati</taxon>
        <taxon>Pseudomonadota</taxon>
        <taxon>Alphaproteobacteria</taxon>
        <taxon>Sphingomonadales</taxon>
        <taxon>Sphingomonadaceae</taxon>
        <taxon>Sphingomonas</taxon>
    </lineage>
</organism>
<keyword evidence="14" id="KW-0675">Receptor</keyword>
<evidence type="ECO:0000256" key="5">
    <source>
        <dbReference type="ARBA" id="ARBA00023077"/>
    </source>
</evidence>
<keyword evidence="7 8" id="KW-0998">Cell outer membrane</keyword>
<dbReference type="Pfam" id="PF00593">
    <property type="entry name" value="TonB_dep_Rec_b-barrel"/>
    <property type="match status" value="1"/>
</dbReference>
<feature type="domain" description="TonB-dependent receptor-like beta-barrel" evidence="12">
    <location>
        <begin position="441"/>
        <end position="940"/>
    </location>
</feature>
<feature type="domain" description="TonB-dependent receptor plug" evidence="13">
    <location>
        <begin position="67"/>
        <end position="186"/>
    </location>
</feature>
<dbReference type="PROSITE" id="PS52016">
    <property type="entry name" value="TONB_DEPENDENT_REC_3"/>
    <property type="match status" value="1"/>
</dbReference>
<evidence type="ECO:0000256" key="11">
    <source>
        <dbReference type="SAM" id="SignalP"/>
    </source>
</evidence>
<keyword evidence="6 8" id="KW-0472">Membrane</keyword>
<dbReference type="Gene3D" id="2.170.130.10">
    <property type="entry name" value="TonB-dependent receptor, plug domain"/>
    <property type="match status" value="1"/>
</dbReference>
<evidence type="ECO:0000256" key="3">
    <source>
        <dbReference type="ARBA" id="ARBA00022452"/>
    </source>
</evidence>
<dbReference type="InterPro" id="IPR000531">
    <property type="entry name" value="Beta-barrel_TonB"/>
</dbReference>
<accession>A0A840FM82</accession>
<evidence type="ECO:0000313" key="14">
    <source>
        <dbReference type="EMBL" id="MBB4155038.1"/>
    </source>
</evidence>
<dbReference type="GO" id="GO:0009279">
    <property type="term" value="C:cell outer membrane"/>
    <property type="evidence" value="ECO:0007669"/>
    <property type="project" value="UniProtKB-SubCell"/>
</dbReference>
<evidence type="ECO:0000256" key="9">
    <source>
        <dbReference type="RuleBase" id="RU003357"/>
    </source>
</evidence>
<dbReference type="Gene3D" id="2.40.170.20">
    <property type="entry name" value="TonB-dependent receptor, beta-barrel domain"/>
    <property type="match status" value="1"/>
</dbReference>
<feature type="region of interest" description="Disordered" evidence="10">
    <location>
        <begin position="27"/>
        <end position="52"/>
    </location>
</feature>
<proteinExistence type="inferred from homology"/>
<evidence type="ECO:0000256" key="7">
    <source>
        <dbReference type="ARBA" id="ARBA00023237"/>
    </source>
</evidence>
<evidence type="ECO:0000256" key="10">
    <source>
        <dbReference type="SAM" id="MobiDB-lite"/>
    </source>
</evidence>
<dbReference type="Proteomes" id="UP000529795">
    <property type="component" value="Unassembled WGS sequence"/>
</dbReference>
<evidence type="ECO:0000259" key="13">
    <source>
        <dbReference type="Pfam" id="PF07715"/>
    </source>
</evidence>
<dbReference type="InterPro" id="IPR036942">
    <property type="entry name" value="Beta-barrel_TonB_sf"/>
</dbReference>
<gene>
    <name evidence="14" type="ORF">GGQ80_002955</name>
</gene>
<evidence type="ECO:0000256" key="8">
    <source>
        <dbReference type="PROSITE-ProRule" id="PRU01360"/>
    </source>
</evidence>
<evidence type="ECO:0000313" key="15">
    <source>
        <dbReference type="Proteomes" id="UP000529795"/>
    </source>
</evidence>
<dbReference type="InterPro" id="IPR039426">
    <property type="entry name" value="TonB-dep_rcpt-like"/>
</dbReference>
<dbReference type="PANTHER" id="PTHR47234">
    <property type="match status" value="1"/>
</dbReference>
<dbReference type="AlphaFoldDB" id="A0A840FM82"/>
<keyword evidence="2 8" id="KW-0813">Transport</keyword>
<evidence type="ECO:0000259" key="12">
    <source>
        <dbReference type="Pfam" id="PF00593"/>
    </source>
</evidence>
<evidence type="ECO:0000256" key="4">
    <source>
        <dbReference type="ARBA" id="ARBA00022692"/>
    </source>
</evidence>
<name>A0A840FM82_9SPHN</name>
<feature type="signal peptide" evidence="11">
    <location>
        <begin position="1"/>
        <end position="26"/>
    </location>
</feature>
<feature type="chain" id="PRO_5032482312" evidence="11">
    <location>
        <begin position="27"/>
        <end position="973"/>
    </location>
</feature>
<keyword evidence="11" id="KW-0732">Signal</keyword>
<keyword evidence="4 8" id="KW-0812">Transmembrane</keyword>
<keyword evidence="15" id="KW-1185">Reference proteome</keyword>
<sequence length="973" mass="105175">MGFTRRTPRGWMAGAAIIALSSVAQAQTAPPSPPVGTDQAAATADSTPAPGEDIVVTGSRIARPDYQAPNPIVSLNEADLRRSGNTNITTFLQRVPALTNSVDNTRAAGNAQADGAFGQVGLNLLDLRGLGPNRTLVLVDGRRHVAGQPNTAAVDINSIPTDLVQRVDVLTGAASAVYGADGVSGVVNFVMRRDFEGVAARAQMGVSERGDAANRFASIIAGHNFAGGRANLTLAYEYNEDQPLANDDRDYLRLDQRQYFVNLDNYDPTRAGSYQVGPVGNLRYPYGSNQGYITIGDQTFRGDGAIYTPGRFLQNDGYSIGGDDTPVAGYIGDILPATRRHAVNALAKFDASDAFKVSLEGKFVETTVRTFGGFSGNYPATIALDNPFIPATILNAARAAGLTSIDVSRNNFDLPRRGEEDRRRTWRGVVDISGRLTEHASYDVYYTYGRTEVRATKLNDRLADRFTNALDAVSLNGQIVCRSATARAAGCIPVNTFGGNTVNPASFGYYLSNPVSNATVDQHVVNASLTGDFGQFFTLPGGAIEFAVGGEYRRESSRFTPAQSLVDNLFYQYDEYIIPTPSSGKFDVKEAFGELNAPLLKDVPFANILSFGAAGRFSDYSTIGSTRAYSFNAIWAPIASISFRGSYGRSVRAPNIGELFQPVTGTSNFFNDPCYVANRSQGTSFRDANCRALIAASGGNQATFTAVNNPNATIFIPGTQSGNAGLRPEVARTWTAGVVLRPAFIPGLSISADWYDIRLTDAINTPDANTVATLCVDQPSLDNAFCQSITRQRGTGFINGFTVQPQNVAAFRTAGLEVNANYRFSIGAAGDVDLRFVGGYLDKLEQIATPGAAIENNVDQVFRPQWNFNVSPTWTIGALTLNYNLRWQDGVRRFGRIQTDGNASYVDPQYFRYKELWQHDVQAQIAAGERFDFYLGVNNIGDQKPDIGFSTNVPISPVGRYYYTGVRVRFGKR</sequence>
<reference evidence="14 15" key="1">
    <citation type="submission" date="2020-08" db="EMBL/GenBank/DDBJ databases">
        <title>Genomic Encyclopedia of Type Strains, Phase IV (KMG-IV): sequencing the most valuable type-strain genomes for metagenomic binning, comparative biology and taxonomic classification.</title>
        <authorList>
            <person name="Goeker M."/>
        </authorList>
    </citation>
    <scope>NUCLEOTIDE SEQUENCE [LARGE SCALE GENOMIC DNA]</scope>
    <source>
        <strain evidence="14 15">YC6723</strain>
    </source>
</reference>
<comment type="caution">
    <text evidence="14">The sequence shown here is derived from an EMBL/GenBank/DDBJ whole genome shotgun (WGS) entry which is preliminary data.</text>
</comment>
<protein>
    <submittedName>
        <fullName evidence="14">Outer membrane receptor protein involved in Fe transport</fullName>
    </submittedName>
</protein>
<dbReference type="SUPFAM" id="SSF56935">
    <property type="entry name" value="Porins"/>
    <property type="match status" value="1"/>
</dbReference>
<keyword evidence="5 9" id="KW-0798">TonB box</keyword>
<evidence type="ECO:0000256" key="2">
    <source>
        <dbReference type="ARBA" id="ARBA00022448"/>
    </source>
</evidence>
<comment type="subcellular location">
    <subcellularLocation>
        <location evidence="1 8">Cell outer membrane</location>
        <topology evidence="1 8">Multi-pass membrane protein</topology>
    </subcellularLocation>
</comment>
<evidence type="ECO:0000256" key="1">
    <source>
        <dbReference type="ARBA" id="ARBA00004571"/>
    </source>
</evidence>
<comment type="similarity">
    <text evidence="8 9">Belongs to the TonB-dependent receptor family.</text>
</comment>
<evidence type="ECO:0000256" key="6">
    <source>
        <dbReference type="ARBA" id="ARBA00023136"/>
    </source>
</evidence>
<dbReference type="InterPro" id="IPR037066">
    <property type="entry name" value="Plug_dom_sf"/>
</dbReference>
<dbReference type="PANTHER" id="PTHR47234:SF2">
    <property type="entry name" value="TONB-DEPENDENT RECEPTOR"/>
    <property type="match status" value="1"/>
</dbReference>